<dbReference type="Gene3D" id="3.90.190.10">
    <property type="entry name" value="Protein tyrosine phosphatase superfamily"/>
    <property type="match status" value="1"/>
</dbReference>
<evidence type="ECO:0000259" key="8">
    <source>
        <dbReference type="PROSITE" id="PS50054"/>
    </source>
</evidence>
<dbReference type="Proteomes" id="UP000504632">
    <property type="component" value="Chromosome 5"/>
</dbReference>
<sequence>MEWKKEYETPPASELLHLLLKDRRPTGHFNKVWPNIYIGDAHTAKNKAALLSLGVSHVVNTADGPSHVETGASFYSDTNIQYHGTEATDSKDFDLSPFFHEVANFIHEGLSHQSGKVFVHCARGISRSATLVLAYLMIWEKLTLVEAIEAIRKHRNILPNAGFLQQLCHLDARLASERRGS</sequence>
<keyword evidence="10" id="KW-1185">Reference proteome</keyword>
<accession>A0A6J2VHG0</accession>
<dbReference type="GO" id="GO:0004722">
    <property type="term" value="F:protein serine/threonine phosphatase activity"/>
    <property type="evidence" value="ECO:0007669"/>
    <property type="project" value="UniProtKB-EC"/>
</dbReference>
<dbReference type="PRINTS" id="PR01909">
    <property type="entry name" value="ADSPHPHTASEA"/>
</dbReference>
<dbReference type="AlphaFoldDB" id="A0A6J2VHG0"/>
<dbReference type="Pfam" id="PF00782">
    <property type="entry name" value="DSPc"/>
    <property type="match status" value="1"/>
</dbReference>
<evidence type="ECO:0000256" key="1">
    <source>
        <dbReference type="ARBA" id="ARBA00008601"/>
    </source>
</evidence>
<dbReference type="InterPro" id="IPR020405">
    <property type="entry name" value="Atypical_DUSP_subfamA"/>
</dbReference>
<organism evidence="10 11">
    <name type="scientific">Chanos chanos</name>
    <name type="common">Milkfish</name>
    <name type="synonym">Mugil chanos</name>
    <dbReference type="NCBI Taxonomy" id="29144"/>
    <lineage>
        <taxon>Eukaryota</taxon>
        <taxon>Metazoa</taxon>
        <taxon>Chordata</taxon>
        <taxon>Craniata</taxon>
        <taxon>Vertebrata</taxon>
        <taxon>Euteleostomi</taxon>
        <taxon>Actinopterygii</taxon>
        <taxon>Neopterygii</taxon>
        <taxon>Teleostei</taxon>
        <taxon>Ostariophysi</taxon>
        <taxon>Gonorynchiformes</taxon>
        <taxon>Chanidae</taxon>
        <taxon>Chanos</taxon>
    </lineage>
</organism>
<evidence type="ECO:0000256" key="6">
    <source>
        <dbReference type="PIRSR" id="PIRSR620405-1"/>
    </source>
</evidence>
<dbReference type="GeneID" id="115812382"/>
<dbReference type="EC" id="3.1.3.16" evidence="7"/>
<keyword evidence="3 7" id="KW-0904">Protein phosphatase</keyword>
<dbReference type="PROSITE" id="PS00383">
    <property type="entry name" value="TYR_PHOSPHATASE_1"/>
    <property type="match status" value="1"/>
</dbReference>
<dbReference type="EC" id="3.1.3.48" evidence="7"/>
<dbReference type="GO" id="GO:0033549">
    <property type="term" value="F:MAP kinase phosphatase activity"/>
    <property type="evidence" value="ECO:0007669"/>
    <property type="project" value="TreeGrafter"/>
</dbReference>
<dbReference type="InParanoid" id="A0A6J2VHG0"/>
<dbReference type="PRINTS" id="PR01908">
    <property type="entry name" value="ADSPHPHTASE"/>
</dbReference>
<comment type="catalytic activity">
    <reaction evidence="5 7">
        <text>O-phospho-L-threonyl-[protein] + H2O = L-threonyl-[protein] + phosphate</text>
        <dbReference type="Rhea" id="RHEA:47004"/>
        <dbReference type="Rhea" id="RHEA-COMP:11060"/>
        <dbReference type="Rhea" id="RHEA-COMP:11605"/>
        <dbReference type="ChEBI" id="CHEBI:15377"/>
        <dbReference type="ChEBI" id="CHEBI:30013"/>
        <dbReference type="ChEBI" id="CHEBI:43474"/>
        <dbReference type="ChEBI" id="CHEBI:61977"/>
        <dbReference type="EC" id="3.1.3.16"/>
    </reaction>
</comment>
<dbReference type="RefSeq" id="XP_030630721.1">
    <property type="nucleotide sequence ID" value="XM_030774861.1"/>
</dbReference>
<evidence type="ECO:0000256" key="3">
    <source>
        <dbReference type="ARBA" id="ARBA00022912"/>
    </source>
</evidence>
<evidence type="ECO:0000313" key="10">
    <source>
        <dbReference type="Proteomes" id="UP000504632"/>
    </source>
</evidence>
<dbReference type="InterPro" id="IPR000340">
    <property type="entry name" value="Dual-sp_phosphatase_cat-dom"/>
</dbReference>
<evidence type="ECO:0000259" key="9">
    <source>
        <dbReference type="PROSITE" id="PS50056"/>
    </source>
</evidence>
<feature type="active site" description="Phosphocysteine intermediate" evidence="6">
    <location>
        <position position="121"/>
    </location>
</feature>
<keyword evidence="2 7" id="KW-0378">Hydrolase</keyword>
<dbReference type="PANTHER" id="PTHR45682">
    <property type="entry name" value="AGAP008228-PA"/>
    <property type="match status" value="1"/>
</dbReference>
<comment type="catalytic activity">
    <reaction evidence="4 7">
        <text>O-phospho-L-seryl-[protein] + H2O = L-seryl-[protein] + phosphate</text>
        <dbReference type="Rhea" id="RHEA:20629"/>
        <dbReference type="Rhea" id="RHEA-COMP:9863"/>
        <dbReference type="Rhea" id="RHEA-COMP:11604"/>
        <dbReference type="ChEBI" id="CHEBI:15377"/>
        <dbReference type="ChEBI" id="CHEBI:29999"/>
        <dbReference type="ChEBI" id="CHEBI:43474"/>
        <dbReference type="ChEBI" id="CHEBI:83421"/>
        <dbReference type="EC" id="3.1.3.16"/>
    </reaction>
</comment>
<dbReference type="SUPFAM" id="SSF52799">
    <property type="entry name" value="(Phosphotyrosine protein) phosphatases II"/>
    <property type="match status" value="1"/>
</dbReference>
<gene>
    <name evidence="11" type="primary">LOC115812382</name>
</gene>
<evidence type="ECO:0000256" key="4">
    <source>
        <dbReference type="ARBA" id="ARBA00047761"/>
    </source>
</evidence>
<dbReference type="GO" id="GO:0005737">
    <property type="term" value="C:cytoplasm"/>
    <property type="evidence" value="ECO:0007669"/>
    <property type="project" value="TreeGrafter"/>
</dbReference>
<dbReference type="GO" id="GO:0004725">
    <property type="term" value="F:protein tyrosine phosphatase activity"/>
    <property type="evidence" value="ECO:0007669"/>
    <property type="project" value="UniProtKB-EC"/>
</dbReference>
<reference evidence="11" key="1">
    <citation type="submission" date="2025-08" db="UniProtKB">
        <authorList>
            <consortium name="RefSeq"/>
        </authorList>
    </citation>
    <scope>IDENTIFICATION</scope>
</reference>
<comment type="function">
    <text evidence="7">Dual specificity phosphatase able to dephosphorylate phosphotyrosine, phosphoserine and phosphothreonine residues, with a preference for phosphotyrosine as a substrate.</text>
</comment>
<dbReference type="InterPro" id="IPR020422">
    <property type="entry name" value="TYR_PHOSPHATASE_DUAL_dom"/>
</dbReference>
<dbReference type="GO" id="GO:0008138">
    <property type="term" value="F:protein tyrosine/serine/threonine phosphatase activity"/>
    <property type="evidence" value="ECO:0007669"/>
    <property type="project" value="UniProtKB-UniRule"/>
</dbReference>
<dbReference type="PROSITE" id="PS50054">
    <property type="entry name" value="TYR_PHOSPHATASE_DUAL"/>
    <property type="match status" value="1"/>
</dbReference>
<dbReference type="InterPro" id="IPR000387">
    <property type="entry name" value="Tyr_Pase_dom"/>
</dbReference>
<dbReference type="GO" id="GO:0043409">
    <property type="term" value="P:negative regulation of MAPK cascade"/>
    <property type="evidence" value="ECO:0007669"/>
    <property type="project" value="TreeGrafter"/>
</dbReference>
<dbReference type="PANTHER" id="PTHR45682:SF10">
    <property type="entry name" value="DUAL SPECIFICITY PROTEIN PHOSPHATASE 13 ISOFORM B"/>
    <property type="match status" value="1"/>
</dbReference>
<evidence type="ECO:0000256" key="2">
    <source>
        <dbReference type="ARBA" id="ARBA00022801"/>
    </source>
</evidence>
<evidence type="ECO:0000256" key="7">
    <source>
        <dbReference type="RuleBase" id="RU366038"/>
    </source>
</evidence>
<dbReference type="InterPro" id="IPR016130">
    <property type="entry name" value="Tyr_Pase_AS"/>
</dbReference>
<evidence type="ECO:0000313" key="11">
    <source>
        <dbReference type="RefSeq" id="XP_030630721.1"/>
    </source>
</evidence>
<feature type="domain" description="Tyrosine specific protein phosphatases" evidence="9">
    <location>
        <begin position="96"/>
        <end position="155"/>
    </location>
</feature>
<proteinExistence type="inferred from homology"/>
<name>A0A6J2VHG0_CHACN</name>
<comment type="catalytic activity">
    <reaction evidence="7">
        <text>O-phospho-L-tyrosyl-[protein] + H2O = L-tyrosyl-[protein] + phosphate</text>
        <dbReference type="Rhea" id="RHEA:10684"/>
        <dbReference type="Rhea" id="RHEA-COMP:10136"/>
        <dbReference type="Rhea" id="RHEA-COMP:20101"/>
        <dbReference type="ChEBI" id="CHEBI:15377"/>
        <dbReference type="ChEBI" id="CHEBI:43474"/>
        <dbReference type="ChEBI" id="CHEBI:46858"/>
        <dbReference type="ChEBI" id="CHEBI:61978"/>
        <dbReference type="EC" id="3.1.3.48"/>
    </reaction>
</comment>
<dbReference type="PROSITE" id="PS50056">
    <property type="entry name" value="TYR_PHOSPHATASE_2"/>
    <property type="match status" value="1"/>
</dbReference>
<comment type="similarity">
    <text evidence="1 7">Belongs to the protein-tyrosine phosphatase family. Non-receptor class dual specificity subfamily.</text>
</comment>
<evidence type="ECO:0000256" key="5">
    <source>
        <dbReference type="ARBA" id="ARBA00048336"/>
    </source>
</evidence>
<dbReference type="InterPro" id="IPR029021">
    <property type="entry name" value="Prot-tyrosine_phosphatase-like"/>
</dbReference>
<dbReference type="SMART" id="SM00195">
    <property type="entry name" value="DSPc"/>
    <property type="match status" value="1"/>
</dbReference>
<protein>
    <recommendedName>
        <fullName evidence="7">Dual specificity protein phosphatase</fullName>
        <ecNumber evidence="7">3.1.3.16</ecNumber>
        <ecNumber evidence="7">3.1.3.48</ecNumber>
    </recommendedName>
</protein>
<dbReference type="OrthoDB" id="10252009at2759"/>
<feature type="domain" description="Tyrosine-protein phosphatase" evidence="8">
    <location>
        <begin position="28"/>
        <end position="176"/>
    </location>
</feature>